<proteinExistence type="predicted"/>
<dbReference type="Gene3D" id="3.15.10.30">
    <property type="entry name" value="Haemolymph juvenile hormone binding protein"/>
    <property type="match status" value="2"/>
</dbReference>
<evidence type="ECO:0000256" key="1">
    <source>
        <dbReference type="SAM" id="MobiDB-lite"/>
    </source>
</evidence>
<feature type="region of interest" description="Disordered" evidence="1">
    <location>
        <begin position="416"/>
        <end position="471"/>
    </location>
</feature>
<dbReference type="STRING" id="1965070.A0A443QUS8"/>
<evidence type="ECO:0000313" key="4">
    <source>
        <dbReference type="Proteomes" id="UP000285301"/>
    </source>
</evidence>
<dbReference type="OrthoDB" id="6380971at2759"/>
<feature type="compositionally biased region" description="Polar residues" evidence="1">
    <location>
        <begin position="453"/>
        <end position="471"/>
    </location>
</feature>
<dbReference type="InterPro" id="IPR010562">
    <property type="entry name" value="Haemolymph_juvenile_hormone-bd"/>
</dbReference>
<keyword evidence="2" id="KW-0732">Signal</keyword>
<gene>
    <name evidence="3" type="ORF">B4U79_04457</name>
</gene>
<feature type="chain" id="PRO_5019094773" evidence="2">
    <location>
        <begin position="18"/>
        <end position="518"/>
    </location>
</feature>
<dbReference type="PANTHER" id="PTHR11008:SF9">
    <property type="entry name" value="PROTEIN TAKEOUT-LIKE PROTEIN"/>
    <property type="match status" value="1"/>
</dbReference>
<accession>A0A443QUS8</accession>
<dbReference type="AlphaFoldDB" id="A0A443QUS8"/>
<keyword evidence="4" id="KW-1185">Reference proteome</keyword>
<dbReference type="Pfam" id="PF06585">
    <property type="entry name" value="JHBP"/>
    <property type="match status" value="2"/>
</dbReference>
<dbReference type="EMBL" id="NCKU01003900">
    <property type="protein sequence ID" value="RWS06751.1"/>
    <property type="molecule type" value="Genomic_DNA"/>
</dbReference>
<evidence type="ECO:0000313" key="3">
    <source>
        <dbReference type="EMBL" id="RWS06751.1"/>
    </source>
</evidence>
<feature type="non-terminal residue" evidence="3">
    <location>
        <position position="518"/>
    </location>
</feature>
<evidence type="ECO:0000256" key="2">
    <source>
        <dbReference type="SAM" id="SignalP"/>
    </source>
</evidence>
<organism evidence="3 4">
    <name type="scientific">Dinothrombium tinctorium</name>
    <dbReference type="NCBI Taxonomy" id="1965070"/>
    <lineage>
        <taxon>Eukaryota</taxon>
        <taxon>Metazoa</taxon>
        <taxon>Ecdysozoa</taxon>
        <taxon>Arthropoda</taxon>
        <taxon>Chelicerata</taxon>
        <taxon>Arachnida</taxon>
        <taxon>Acari</taxon>
        <taxon>Acariformes</taxon>
        <taxon>Trombidiformes</taxon>
        <taxon>Prostigmata</taxon>
        <taxon>Anystina</taxon>
        <taxon>Parasitengona</taxon>
        <taxon>Trombidioidea</taxon>
        <taxon>Trombidiidae</taxon>
        <taxon>Dinothrombium</taxon>
    </lineage>
</organism>
<sequence>MLLKLLIVFNLLLHVFSQDSVNVTDNLKATEVNPSNYDANRLTIFSHPLRNLVIRSFEGYRKLIRNSNPIEEAIRQNFRLPNLFKIRRLDPLSLPEPITVEHRDPKTPVLGKVKITLENVEVAGLSGFKVDSVDGFGRNLFFEHRIPMLDTVANYTVDYHLFDEIPLRLSTGKLKAETPNARIKGSFQIFPDLLNAWFRVAELNVTAWVEDIDLKVYPDFIISDRFVIERTTIFEDVEFVKKAILSSFEKWRALMINGNNEIPILDPFRLPLTYRFIYREVTTTVIGYYHIILSNATFYGLSTFTTKRSNYNAIKRQVEFVNSVENVTIRSDYKVTFVLLDTMPLPLSEGIVSATINSTQVNGTFIVIPNSNNWFKVLDVIMKVKFERFTFHIQPKSVGNKISFSSTTNYLKRRFSSGDLQGEDDNQDYPTKNISSPAPPTHSQSQSSDLSLTLGTRNSTTSAPTSPAKNMSSFLSRATSLTSSVTSNVAGVTGRISSVIKDTSRQKVVLVIDDHQTD</sequence>
<dbReference type="PANTHER" id="PTHR11008">
    <property type="entry name" value="PROTEIN TAKEOUT-LIKE PROTEIN"/>
    <property type="match status" value="1"/>
</dbReference>
<feature type="compositionally biased region" description="Low complexity" evidence="1">
    <location>
        <begin position="443"/>
        <end position="452"/>
    </location>
</feature>
<dbReference type="InterPro" id="IPR038606">
    <property type="entry name" value="To_sf"/>
</dbReference>
<protein>
    <submittedName>
        <fullName evidence="3">Uncharacterized protein</fullName>
    </submittedName>
</protein>
<reference evidence="3 4" key="1">
    <citation type="journal article" date="2018" name="Gigascience">
        <title>Genomes of trombidid mites reveal novel predicted allergens and laterally-transferred genes associated with secondary metabolism.</title>
        <authorList>
            <person name="Dong X."/>
            <person name="Chaisiri K."/>
            <person name="Xia D."/>
            <person name="Armstrong S.D."/>
            <person name="Fang Y."/>
            <person name="Donnelly M.J."/>
            <person name="Kadowaki T."/>
            <person name="McGarry J.W."/>
            <person name="Darby A.C."/>
            <person name="Makepeace B.L."/>
        </authorList>
    </citation>
    <scope>NUCLEOTIDE SEQUENCE [LARGE SCALE GENOMIC DNA]</scope>
    <source>
        <strain evidence="3">UoL-WK</strain>
    </source>
</reference>
<comment type="caution">
    <text evidence="3">The sequence shown here is derived from an EMBL/GenBank/DDBJ whole genome shotgun (WGS) entry which is preliminary data.</text>
</comment>
<name>A0A443QUS8_9ACAR</name>
<feature type="signal peptide" evidence="2">
    <location>
        <begin position="1"/>
        <end position="17"/>
    </location>
</feature>
<dbReference type="Proteomes" id="UP000285301">
    <property type="component" value="Unassembled WGS sequence"/>
</dbReference>